<dbReference type="EMBL" id="CH473968">
    <property type="protein sequence ID" value="EDL80786.1"/>
    <property type="molecule type" value="Genomic_DNA"/>
</dbReference>
<sequence>MWRPVMPTLAWPMRSWAGQQPWGWTGCVKICGAGRSRTLQALGRRPEALLTTDQKRAATCFAAATGPYTLMR</sequence>
<gene>
    <name evidence="1 3" type="primary">Gale</name>
    <name evidence="1" type="ORF">rCG_30684</name>
</gene>
<evidence type="ECO:0000313" key="2">
    <source>
        <dbReference type="Proteomes" id="UP000234681"/>
    </source>
</evidence>
<dbReference type="PROSITE" id="PS51257">
    <property type="entry name" value="PROKAR_LIPOPROTEIN"/>
    <property type="match status" value="1"/>
</dbReference>
<accession>A6IT85</accession>
<reference evidence="2" key="1">
    <citation type="submission" date="2005-09" db="EMBL/GenBank/DDBJ databases">
        <authorList>
            <person name="Mural R.J."/>
            <person name="Li P.W."/>
            <person name="Adams M.D."/>
            <person name="Amanatides P.G."/>
            <person name="Baden-Tillson H."/>
            <person name="Barnstead M."/>
            <person name="Chin S.H."/>
            <person name="Dew I."/>
            <person name="Evans C.A."/>
            <person name="Ferriera S."/>
            <person name="Flanigan M."/>
            <person name="Fosler C."/>
            <person name="Glodek A."/>
            <person name="Gu Z."/>
            <person name="Holt R.A."/>
            <person name="Jennings D."/>
            <person name="Kraft C.L."/>
            <person name="Lu F."/>
            <person name="Nguyen T."/>
            <person name="Nusskern D.R."/>
            <person name="Pfannkoch C.M."/>
            <person name="Sitter C."/>
            <person name="Sutton G.G."/>
            <person name="Venter J.C."/>
            <person name="Wang Z."/>
            <person name="Woodage T."/>
            <person name="Zheng X.H."/>
            <person name="Zhong F."/>
        </authorList>
    </citation>
    <scope>NUCLEOTIDE SEQUENCE [LARGE SCALE GENOMIC DNA]</scope>
    <source>
        <strain>BN</strain>
        <strain evidence="2">Sprague-Dawley</strain>
    </source>
</reference>
<proteinExistence type="predicted"/>
<evidence type="ECO:0000313" key="1">
    <source>
        <dbReference type="EMBL" id="EDL80786.1"/>
    </source>
</evidence>
<protein>
    <submittedName>
        <fullName evidence="1">Galactose-4-epimerase, UDP, isoform CRA_c</fullName>
    </submittedName>
</protein>
<dbReference type="AlphaFoldDB" id="A6IT85"/>
<name>A6IT85_RAT</name>
<organism evidence="1 2">
    <name type="scientific">Rattus norvegicus</name>
    <name type="common">Rat</name>
    <dbReference type="NCBI Taxonomy" id="10116"/>
    <lineage>
        <taxon>Eukaryota</taxon>
        <taxon>Metazoa</taxon>
        <taxon>Chordata</taxon>
        <taxon>Craniata</taxon>
        <taxon>Vertebrata</taxon>
        <taxon>Euteleostomi</taxon>
        <taxon>Mammalia</taxon>
        <taxon>Eutheria</taxon>
        <taxon>Euarchontoglires</taxon>
        <taxon>Glires</taxon>
        <taxon>Rodentia</taxon>
        <taxon>Myomorpha</taxon>
        <taxon>Muroidea</taxon>
        <taxon>Muridae</taxon>
        <taxon>Murinae</taxon>
        <taxon>Rattus</taxon>
    </lineage>
</organism>
<dbReference type="Proteomes" id="UP000234681">
    <property type="component" value="Chromosome 5"/>
</dbReference>
<evidence type="ECO:0000313" key="3">
    <source>
        <dbReference type="RGD" id="621493"/>
    </source>
</evidence>
<dbReference type="RGD" id="621493">
    <property type="gene designation" value="Gale"/>
</dbReference>